<reference evidence="2" key="1">
    <citation type="journal article" date="2022" name="Syst. Appl. Microbiol.">
        <title>Natronocalculus amylovorans gen. nov., sp. nov., and Natranaeroarchaeum aerophilus sp. nov., dominant culturable amylolytic natronoarchaea from hypersaline soda lakes in southwestern Siberia.</title>
        <authorList>
            <person name="Sorokin D.Y."/>
            <person name="Elcheninov A.G."/>
            <person name="Khizhniak T.V."/>
            <person name="Koenen M."/>
            <person name="Bale N.J."/>
            <person name="Damste J.S.S."/>
            <person name="Kublanov I.V."/>
        </authorList>
    </citation>
    <scope>NUCLEOTIDE SEQUENCE</scope>
    <source>
        <strain evidence="2">AArc-St2</strain>
    </source>
</reference>
<feature type="region of interest" description="Disordered" evidence="1">
    <location>
        <begin position="26"/>
        <end position="51"/>
    </location>
</feature>
<proteinExistence type="predicted"/>
<dbReference type="Proteomes" id="UP001203207">
    <property type="component" value="Unassembled WGS sequence"/>
</dbReference>
<accession>A0AAE3FXR2</accession>
<dbReference type="EMBL" id="JAKRVX010000003">
    <property type="protein sequence ID" value="MCL9817312.1"/>
    <property type="molecule type" value="Genomic_DNA"/>
</dbReference>
<dbReference type="AlphaFoldDB" id="A0AAE3FXR2"/>
<feature type="region of interest" description="Disordered" evidence="1">
    <location>
        <begin position="322"/>
        <end position="345"/>
    </location>
</feature>
<evidence type="ECO:0000313" key="3">
    <source>
        <dbReference type="Proteomes" id="UP001203207"/>
    </source>
</evidence>
<name>A0AAE3FXR2_9EURY</name>
<sequence length="345" mass="38493">MHRRALLASIVPVGLSGCGDVRIINNTGQTETEEEPTTEPEETPDEQEDEVEIPDIGVDPGEIRCPPFEPPVDTVVADTTTAPLRLGISEHELTLPETAFTLEITNESETTVSFGAYSWTLWKRVEAEWYHIVPFTQSTPEIILSTGNEHEWKFEIDNTDLSRLRWTDGENTTLNGIGPGEYALTLACNVEAGEQTERFGLCQSLTITGDSIEVTPTVDPETQQRAGSAVTVQTDTQAEPVRAYELVRADSNETPQRTLIAEQLFQSGTPQPHPLRNMIPFFADDVTRVQYAIATRQIHPLVDPPTVFEYEGQQYHLTTEEFIEPEETETEAETETDIETGTEEE</sequence>
<protein>
    <submittedName>
        <fullName evidence="2">Uncharacterized protein</fullName>
    </submittedName>
</protein>
<dbReference type="PROSITE" id="PS51257">
    <property type="entry name" value="PROKAR_LIPOPROTEIN"/>
    <property type="match status" value="1"/>
</dbReference>
<keyword evidence="3" id="KW-1185">Reference proteome</keyword>
<organism evidence="2 3">
    <name type="scientific">Natronocalculus amylovorans</name>
    <dbReference type="NCBI Taxonomy" id="2917812"/>
    <lineage>
        <taxon>Archaea</taxon>
        <taxon>Methanobacteriati</taxon>
        <taxon>Methanobacteriota</taxon>
        <taxon>Stenosarchaea group</taxon>
        <taxon>Halobacteria</taxon>
        <taxon>Halobacteriales</taxon>
        <taxon>Haloferacaceae</taxon>
        <taxon>Natronocalculus</taxon>
    </lineage>
</organism>
<comment type="caution">
    <text evidence="2">The sequence shown here is derived from an EMBL/GenBank/DDBJ whole genome shotgun (WGS) entry which is preliminary data.</text>
</comment>
<feature type="compositionally biased region" description="Acidic residues" evidence="1">
    <location>
        <begin position="31"/>
        <end position="51"/>
    </location>
</feature>
<evidence type="ECO:0000256" key="1">
    <source>
        <dbReference type="SAM" id="MobiDB-lite"/>
    </source>
</evidence>
<gene>
    <name evidence="2" type="ORF">AArcSt2_10200</name>
</gene>
<reference evidence="2" key="2">
    <citation type="submission" date="2022-02" db="EMBL/GenBank/DDBJ databases">
        <authorList>
            <person name="Elcheninov A.G."/>
            <person name="Sorokin D.Y."/>
            <person name="Kublanov I.V."/>
        </authorList>
    </citation>
    <scope>NUCLEOTIDE SEQUENCE</scope>
    <source>
        <strain evidence="2">AArc-St2</strain>
    </source>
</reference>
<dbReference type="RefSeq" id="WP_250584354.1">
    <property type="nucleotide sequence ID" value="NZ_JAKRVX010000003.1"/>
</dbReference>
<evidence type="ECO:0000313" key="2">
    <source>
        <dbReference type="EMBL" id="MCL9817312.1"/>
    </source>
</evidence>